<reference evidence="1" key="1">
    <citation type="journal article" date="2021" name="Proc. Natl. Acad. Sci. U.S.A.">
        <title>A Catalog of Tens of Thousands of Viruses from Human Metagenomes Reveals Hidden Associations with Chronic Diseases.</title>
        <authorList>
            <person name="Tisza M.J."/>
            <person name="Buck C.B."/>
        </authorList>
    </citation>
    <scope>NUCLEOTIDE SEQUENCE</scope>
    <source>
        <strain evidence="1">CtGa111</strain>
    </source>
</reference>
<protein>
    <submittedName>
        <fullName evidence="1">Uncharacterized protein</fullName>
    </submittedName>
</protein>
<accession>A0A8S5VDQ8</accession>
<dbReference type="EMBL" id="BK016245">
    <property type="protein sequence ID" value="DAG04759.1"/>
    <property type="molecule type" value="Genomic_DNA"/>
</dbReference>
<name>A0A8S5VDQ8_9CAUD</name>
<evidence type="ECO:0000313" key="1">
    <source>
        <dbReference type="EMBL" id="DAG04759.1"/>
    </source>
</evidence>
<sequence length="216" mass="25060">MGEVRQNTSGHSIIYNGTEVKEFDLYGTFDGVVFVSRPFIAMKTGFMPMYVKTSMGWTSIHPCKIVDFLKEAYHARSISLYDWNAYQQSKKEKRLAMEKVKRKQSETAFLRASQANAEGSLRYHKSKKRLDDRYNEAGKPARKKRSQRVVFGSSEYITVSGWIYGKEVLMNNHSFRMDEKMSYYMDGTGCCARDFDNRDMRPLNDVFPVKSGKKVR</sequence>
<proteinExistence type="predicted"/>
<organism evidence="1">
    <name type="scientific">Siphoviridae sp. ctGa111</name>
    <dbReference type="NCBI Taxonomy" id="2825413"/>
    <lineage>
        <taxon>Viruses</taxon>
        <taxon>Duplodnaviria</taxon>
        <taxon>Heunggongvirae</taxon>
        <taxon>Uroviricota</taxon>
        <taxon>Caudoviricetes</taxon>
    </lineage>
</organism>